<dbReference type="AlphaFoldDB" id="A0A151X6V1"/>
<gene>
    <name evidence="1" type="ORF">ALC60_05084</name>
</gene>
<dbReference type="InterPro" id="IPR005312">
    <property type="entry name" value="DUF1759"/>
</dbReference>
<name>A0A151X6V1_9HYME</name>
<dbReference type="Pfam" id="PF03564">
    <property type="entry name" value="DUF1759"/>
    <property type="match status" value="1"/>
</dbReference>
<dbReference type="Proteomes" id="UP000075809">
    <property type="component" value="Unassembled WGS sequence"/>
</dbReference>
<dbReference type="PANTHER" id="PTHR47331">
    <property type="entry name" value="PHD-TYPE DOMAIN-CONTAINING PROTEIN"/>
    <property type="match status" value="1"/>
</dbReference>
<sequence length="248" mass="28791">KHQYLIGSLTGPAVKIIESIETSDQNYAIAWELLKKRYEDERAIRKRHIQCLFEMPQVQRESAVAIQNLVDHVQKHLRILHSMNLPTESWGELIVYLIEKHLDKATRGRWEEHVVDKEVTTTNVMIDFLQRRCQVLERASLSGNKDNAKRSGCKNHIDGNKQRQAVISNSNSKTTLSTTVQSGRCYLCQGQHLIYSCKQFLSAGERMREAKRLRLHINCLRSDHFVKDCRSSSRMWRQTQYVVTSQAV</sequence>
<evidence type="ECO:0000313" key="1">
    <source>
        <dbReference type="EMBL" id="KYQ56018.1"/>
    </source>
</evidence>
<reference evidence="1 2" key="1">
    <citation type="submission" date="2015-09" db="EMBL/GenBank/DDBJ databases">
        <title>Trachymyrmex zeteki WGS genome.</title>
        <authorList>
            <person name="Nygaard S."/>
            <person name="Hu H."/>
            <person name="Boomsma J."/>
            <person name="Zhang G."/>
        </authorList>
    </citation>
    <scope>NUCLEOTIDE SEQUENCE [LARGE SCALE GENOMIC DNA]</scope>
    <source>
        <strain evidence="1">Tzet28-1</strain>
        <tissue evidence="1">Whole body</tissue>
    </source>
</reference>
<dbReference type="STRING" id="64791.A0A151X6V1"/>
<proteinExistence type="predicted"/>
<dbReference type="EMBL" id="KQ982480">
    <property type="protein sequence ID" value="KYQ56018.1"/>
    <property type="molecule type" value="Genomic_DNA"/>
</dbReference>
<evidence type="ECO:0000313" key="2">
    <source>
        <dbReference type="Proteomes" id="UP000075809"/>
    </source>
</evidence>
<organism evidence="1 2">
    <name type="scientific">Mycetomoellerius zeteki</name>
    <dbReference type="NCBI Taxonomy" id="64791"/>
    <lineage>
        <taxon>Eukaryota</taxon>
        <taxon>Metazoa</taxon>
        <taxon>Ecdysozoa</taxon>
        <taxon>Arthropoda</taxon>
        <taxon>Hexapoda</taxon>
        <taxon>Insecta</taxon>
        <taxon>Pterygota</taxon>
        <taxon>Neoptera</taxon>
        <taxon>Endopterygota</taxon>
        <taxon>Hymenoptera</taxon>
        <taxon>Apocrita</taxon>
        <taxon>Aculeata</taxon>
        <taxon>Formicoidea</taxon>
        <taxon>Formicidae</taxon>
        <taxon>Myrmicinae</taxon>
        <taxon>Mycetomoellerius</taxon>
    </lineage>
</organism>
<feature type="non-terminal residue" evidence="1">
    <location>
        <position position="1"/>
    </location>
</feature>
<keyword evidence="2" id="KW-1185">Reference proteome</keyword>
<protein>
    <submittedName>
        <fullName evidence="1">Uncharacterized protein</fullName>
    </submittedName>
</protein>
<accession>A0A151X6V1</accession>